<organism evidence="2 3">
    <name type="scientific">Catenuloplanes nepalensis</name>
    <dbReference type="NCBI Taxonomy" id="587533"/>
    <lineage>
        <taxon>Bacteria</taxon>
        <taxon>Bacillati</taxon>
        <taxon>Actinomycetota</taxon>
        <taxon>Actinomycetes</taxon>
        <taxon>Micromonosporales</taxon>
        <taxon>Micromonosporaceae</taxon>
        <taxon>Catenuloplanes</taxon>
    </lineage>
</organism>
<evidence type="ECO:0000313" key="2">
    <source>
        <dbReference type="EMBL" id="MDP9793459.1"/>
    </source>
</evidence>
<dbReference type="InterPro" id="IPR046256">
    <property type="entry name" value="DUF6289"/>
</dbReference>
<keyword evidence="3" id="KW-1185">Reference proteome</keyword>
<protein>
    <recommendedName>
        <fullName evidence="4">Peptidase inhibitor family I36</fullName>
    </recommendedName>
</protein>
<evidence type="ECO:0000256" key="1">
    <source>
        <dbReference type="SAM" id="SignalP"/>
    </source>
</evidence>
<feature type="signal peptide" evidence="1">
    <location>
        <begin position="1"/>
        <end position="42"/>
    </location>
</feature>
<keyword evidence="1" id="KW-0732">Signal</keyword>
<dbReference type="Pfam" id="PF19806">
    <property type="entry name" value="DUF6289"/>
    <property type="match status" value="1"/>
</dbReference>
<comment type="caution">
    <text evidence="2">The sequence shown here is derived from an EMBL/GenBank/DDBJ whole genome shotgun (WGS) entry which is preliminary data.</text>
</comment>
<gene>
    <name evidence="2" type="ORF">J2S43_001971</name>
</gene>
<sequence>MLPGIPSPPTGKATPMLLRRVAIAAVLAATAFLAVPGTPAQARFCKIDHICYWDYYSDSTRTELVGGVNTLCDGTSISWGRRTGTFDFSETPC</sequence>
<dbReference type="EMBL" id="JAUSRA010000001">
    <property type="protein sequence ID" value="MDP9793459.1"/>
    <property type="molecule type" value="Genomic_DNA"/>
</dbReference>
<proteinExistence type="predicted"/>
<name>A0ABT9MPY1_9ACTN</name>
<dbReference type="Proteomes" id="UP001240984">
    <property type="component" value="Unassembled WGS sequence"/>
</dbReference>
<feature type="chain" id="PRO_5046942651" description="Peptidase inhibitor family I36" evidence="1">
    <location>
        <begin position="43"/>
        <end position="93"/>
    </location>
</feature>
<accession>A0ABT9MPY1</accession>
<evidence type="ECO:0008006" key="4">
    <source>
        <dbReference type="Google" id="ProtNLM"/>
    </source>
</evidence>
<reference evidence="2 3" key="1">
    <citation type="submission" date="2023-07" db="EMBL/GenBank/DDBJ databases">
        <title>Sequencing the genomes of 1000 actinobacteria strains.</title>
        <authorList>
            <person name="Klenk H.-P."/>
        </authorList>
    </citation>
    <scope>NUCLEOTIDE SEQUENCE [LARGE SCALE GENOMIC DNA]</scope>
    <source>
        <strain evidence="2 3">DSM 44710</strain>
    </source>
</reference>
<evidence type="ECO:0000313" key="3">
    <source>
        <dbReference type="Proteomes" id="UP001240984"/>
    </source>
</evidence>